<proteinExistence type="predicted"/>
<gene>
    <name evidence="1" type="ORF">GYMLUDRAFT_46315</name>
</gene>
<evidence type="ECO:0000313" key="1">
    <source>
        <dbReference type="EMBL" id="KIK57434.1"/>
    </source>
</evidence>
<keyword evidence="2" id="KW-1185">Reference proteome</keyword>
<protein>
    <submittedName>
        <fullName evidence="1">Uncharacterized protein</fullName>
    </submittedName>
</protein>
<reference evidence="1 2" key="1">
    <citation type="submission" date="2014-04" db="EMBL/GenBank/DDBJ databases">
        <title>Evolutionary Origins and Diversification of the Mycorrhizal Mutualists.</title>
        <authorList>
            <consortium name="DOE Joint Genome Institute"/>
            <consortium name="Mycorrhizal Genomics Consortium"/>
            <person name="Kohler A."/>
            <person name="Kuo A."/>
            <person name="Nagy L.G."/>
            <person name="Floudas D."/>
            <person name="Copeland A."/>
            <person name="Barry K.W."/>
            <person name="Cichocki N."/>
            <person name="Veneault-Fourrey C."/>
            <person name="LaButti K."/>
            <person name="Lindquist E.A."/>
            <person name="Lipzen A."/>
            <person name="Lundell T."/>
            <person name="Morin E."/>
            <person name="Murat C."/>
            <person name="Riley R."/>
            <person name="Ohm R."/>
            <person name="Sun H."/>
            <person name="Tunlid A."/>
            <person name="Henrissat B."/>
            <person name="Grigoriev I.V."/>
            <person name="Hibbett D.S."/>
            <person name="Martin F."/>
        </authorList>
    </citation>
    <scope>NUCLEOTIDE SEQUENCE [LARGE SCALE GENOMIC DNA]</scope>
    <source>
        <strain evidence="1 2">FD-317 M1</strain>
    </source>
</reference>
<dbReference type="PROSITE" id="PS51257">
    <property type="entry name" value="PROKAR_LIPOPROTEIN"/>
    <property type="match status" value="1"/>
</dbReference>
<sequence>MRYPDIQVDFQGNIGVVLGCTSRSSSERSRRESCRCTGSAKRFMFRVIETNLVCIRNT</sequence>
<name>A0A0D0C4V2_9AGAR</name>
<dbReference type="HOGENOM" id="CLU_2979302_0_0_1"/>
<dbReference type="Proteomes" id="UP000053593">
    <property type="component" value="Unassembled WGS sequence"/>
</dbReference>
<evidence type="ECO:0000313" key="2">
    <source>
        <dbReference type="Proteomes" id="UP000053593"/>
    </source>
</evidence>
<dbReference type="AlphaFoldDB" id="A0A0D0C4V2"/>
<organism evidence="1 2">
    <name type="scientific">Collybiopsis luxurians FD-317 M1</name>
    <dbReference type="NCBI Taxonomy" id="944289"/>
    <lineage>
        <taxon>Eukaryota</taxon>
        <taxon>Fungi</taxon>
        <taxon>Dikarya</taxon>
        <taxon>Basidiomycota</taxon>
        <taxon>Agaricomycotina</taxon>
        <taxon>Agaricomycetes</taxon>
        <taxon>Agaricomycetidae</taxon>
        <taxon>Agaricales</taxon>
        <taxon>Marasmiineae</taxon>
        <taxon>Omphalotaceae</taxon>
        <taxon>Collybiopsis</taxon>
        <taxon>Collybiopsis luxurians</taxon>
    </lineage>
</organism>
<accession>A0A0D0C4V2</accession>
<dbReference type="EMBL" id="KN834791">
    <property type="protein sequence ID" value="KIK57434.1"/>
    <property type="molecule type" value="Genomic_DNA"/>
</dbReference>